<name>A0A915NLW0_9BILA</name>
<evidence type="ECO:0000256" key="1">
    <source>
        <dbReference type="SAM" id="SignalP"/>
    </source>
</evidence>
<dbReference type="AlphaFoldDB" id="A0A915NLW0"/>
<keyword evidence="1" id="KW-0732">Signal</keyword>
<proteinExistence type="predicted"/>
<sequence length="197" mass="22823">MRKNILVSCILFLMFCLHDILASPGESSGQGELNPPPKLQYFLQGNDEPYIRLLRTNVSVKGHLTLEEIEKIKEDNKLRKELDCLKKVFKSKHQENHSNKKKSMDYLGSKQNVEIEQLISKNREEQLVTIGKLLEIHNYFAQRKNQISQQNMSNFDFQHHGDSSQFSQYSSLQQGRNFYGTSGSGNQEGNKNWLNLF</sequence>
<organism evidence="2 3">
    <name type="scientific">Meloidogyne floridensis</name>
    <dbReference type="NCBI Taxonomy" id="298350"/>
    <lineage>
        <taxon>Eukaryota</taxon>
        <taxon>Metazoa</taxon>
        <taxon>Ecdysozoa</taxon>
        <taxon>Nematoda</taxon>
        <taxon>Chromadorea</taxon>
        <taxon>Rhabditida</taxon>
        <taxon>Tylenchina</taxon>
        <taxon>Tylenchomorpha</taxon>
        <taxon>Tylenchoidea</taxon>
        <taxon>Meloidogynidae</taxon>
        <taxon>Meloidogyninae</taxon>
        <taxon>Meloidogyne</taxon>
    </lineage>
</organism>
<dbReference type="WBParaSite" id="scf7180000418219.g2191">
    <property type="protein sequence ID" value="scf7180000418219.g2191"/>
    <property type="gene ID" value="scf7180000418219.g2191"/>
</dbReference>
<accession>A0A915NLW0</accession>
<keyword evidence="2" id="KW-1185">Reference proteome</keyword>
<evidence type="ECO:0000313" key="3">
    <source>
        <dbReference type="WBParaSite" id="scf7180000418219.g2191"/>
    </source>
</evidence>
<feature type="signal peptide" evidence="1">
    <location>
        <begin position="1"/>
        <end position="22"/>
    </location>
</feature>
<dbReference type="Proteomes" id="UP000887560">
    <property type="component" value="Unplaced"/>
</dbReference>
<evidence type="ECO:0000313" key="2">
    <source>
        <dbReference type="Proteomes" id="UP000887560"/>
    </source>
</evidence>
<feature type="chain" id="PRO_5037183111" evidence="1">
    <location>
        <begin position="23"/>
        <end position="197"/>
    </location>
</feature>
<protein>
    <submittedName>
        <fullName evidence="3">Uncharacterized protein</fullName>
    </submittedName>
</protein>
<reference evidence="3" key="1">
    <citation type="submission" date="2022-11" db="UniProtKB">
        <authorList>
            <consortium name="WormBaseParasite"/>
        </authorList>
    </citation>
    <scope>IDENTIFICATION</scope>
</reference>